<dbReference type="AlphaFoldDB" id="A0A7W7ZDY9"/>
<dbReference type="RefSeq" id="WP_184217603.1">
    <property type="nucleotide sequence ID" value="NZ_JACHIP010000004.1"/>
</dbReference>
<dbReference type="SUPFAM" id="SSF54593">
    <property type="entry name" value="Glyoxalase/Bleomycin resistance protein/Dihydroxybiphenyl dioxygenase"/>
    <property type="match status" value="1"/>
</dbReference>
<dbReference type="Proteomes" id="UP000540989">
    <property type="component" value="Unassembled WGS sequence"/>
</dbReference>
<evidence type="ECO:0000259" key="1">
    <source>
        <dbReference type="PROSITE" id="PS51819"/>
    </source>
</evidence>
<keyword evidence="2" id="KW-0456">Lyase</keyword>
<feature type="domain" description="VOC" evidence="1">
    <location>
        <begin position="5"/>
        <end position="127"/>
    </location>
</feature>
<dbReference type="Gene3D" id="3.10.180.10">
    <property type="entry name" value="2,3-Dihydroxybiphenyl 1,2-Dioxygenase, domain 1"/>
    <property type="match status" value="1"/>
</dbReference>
<keyword evidence="3" id="KW-1185">Reference proteome</keyword>
<protein>
    <submittedName>
        <fullName evidence="2">Catechol 2,3-dioxygenase-like lactoylglutathione lyase family enzyme</fullName>
    </submittedName>
</protein>
<gene>
    <name evidence="2" type="ORF">HDF16_002860</name>
</gene>
<dbReference type="InterPro" id="IPR004360">
    <property type="entry name" value="Glyas_Fos-R_dOase_dom"/>
</dbReference>
<sequence length="130" mass="14401">MAEAMLGKMSPFFIVSSVDQSVAFYRDKLGFERWYQEPESEPFFAIVGRDGAMLLLKSGEAGPLPNSKRDPEMRWDAYVSVSDPDALAGELEGRGAAFSMPLQDTHEGLRGFEVTDPDGYVLFFGKPRLG</sequence>
<proteinExistence type="predicted"/>
<keyword evidence="2" id="KW-0560">Oxidoreductase</keyword>
<name>A0A7W7ZDY9_9BACT</name>
<evidence type="ECO:0000313" key="2">
    <source>
        <dbReference type="EMBL" id="MBB5058146.1"/>
    </source>
</evidence>
<dbReference type="GO" id="GO:0016829">
    <property type="term" value="F:lyase activity"/>
    <property type="evidence" value="ECO:0007669"/>
    <property type="project" value="UniProtKB-KW"/>
</dbReference>
<dbReference type="Pfam" id="PF00903">
    <property type="entry name" value="Glyoxalase"/>
    <property type="match status" value="1"/>
</dbReference>
<reference evidence="2 3" key="1">
    <citation type="submission" date="2020-08" db="EMBL/GenBank/DDBJ databases">
        <title>Genomic Encyclopedia of Type Strains, Phase IV (KMG-V): Genome sequencing to study the core and pangenomes of soil and plant-associated prokaryotes.</title>
        <authorList>
            <person name="Whitman W."/>
        </authorList>
    </citation>
    <scope>NUCLEOTIDE SEQUENCE [LARGE SCALE GENOMIC DNA]</scope>
    <source>
        <strain evidence="2 3">M8UP14</strain>
    </source>
</reference>
<organism evidence="2 3">
    <name type="scientific">Granulicella aggregans</name>
    <dbReference type="NCBI Taxonomy" id="474949"/>
    <lineage>
        <taxon>Bacteria</taxon>
        <taxon>Pseudomonadati</taxon>
        <taxon>Acidobacteriota</taxon>
        <taxon>Terriglobia</taxon>
        <taxon>Terriglobales</taxon>
        <taxon>Acidobacteriaceae</taxon>
        <taxon>Granulicella</taxon>
    </lineage>
</organism>
<dbReference type="EMBL" id="JACHIP010000004">
    <property type="protein sequence ID" value="MBB5058146.1"/>
    <property type="molecule type" value="Genomic_DNA"/>
</dbReference>
<evidence type="ECO:0000313" key="3">
    <source>
        <dbReference type="Proteomes" id="UP000540989"/>
    </source>
</evidence>
<comment type="caution">
    <text evidence="2">The sequence shown here is derived from an EMBL/GenBank/DDBJ whole genome shotgun (WGS) entry which is preliminary data.</text>
</comment>
<keyword evidence="2" id="KW-0223">Dioxygenase</keyword>
<dbReference type="PROSITE" id="PS51819">
    <property type="entry name" value="VOC"/>
    <property type="match status" value="1"/>
</dbReference>
<dbReference type="GO" id="GO:0051213">
    <property type="term" value="F:dioxygenase activity"/>
    <property type="evidence" value="ECO:0007669"/>
    <property type="project" value="UniProtKB-KW"/>
</dbReference>
<dbReference type="InterPro" id="IPR029068">
    <property type="entry name" value="Glyas_Bleomycin-R_OHBP_Dase"/>
</dbReference>
<dbReference type="InterPro" id="IPR037523">
    <property type="entry name" value="VOC_core"/>
</dbReference>
<accession>A0A7W7ZDY9</accession>